<accession>A0A645DBI5</accession>
<evidence type="ECO:0000313" key="2">
    <source>
        <dbReference type="EMBL" id="MPM86557.1"/>
    </source>
</evidence>
<sequence>MVMFPVQPDDITDFRPVPGQETGIPHRAPYPLKQPGINVVPYTVVDPPSPFFGIYEPGLVENAHMAGDGRRSEPQKVSHIADAELFRVHKRQESPEPVLFAECFCDGKN</sequence>
<protein>
    <submittedName>
        <fullName evidence="2">Uncharacterized protein</fullName>
    </submittedName>
</protein>
<proteinExistence type="predicted"/>
<comment type="caution">
    <text evidence="2">The sequence shown here is derived from an EMBL/GenBank/DDBJ whole genome shotgun (WGS) entry which is preliminary data.</text>
</comment>
<evidence type="ECO:0000256" key="1">
    <source>
        <dbReference type="SAM" id="MobiDB-lite"/>
    </source>
</evidence>
<organism evidence="2">
    <name type="scientific">bioreactor metagenome</name>
    <dbReference type="NCBI Taxonomy" id="1076179"/>
    <lineage>
        <taxon>unclassified sequences</taxon>
        <taxon>metagenomes</taxon>
        <taxon>ecological metagenomes</taxon>
    </lineage>
</organism>
<feature type="region of interest" description="Disordered" evidence="1">
    <location>
        <begin position="1"/>
        <end position="30"/>
    </location>
</feature>
<dbReference type="EMBL" id="VSSQ01034562">
    <property type="protein sequence ID" value="MPM86557.1"/>
    <property type="molecule type" value="Genomic_DNA"/>
</dbReference>
<gene>
    <name evidence="2" type="ORF">SDC9_133646</name>
</gene>
<name>A0A645DBI5_9ZZZZ</name>
<reference evidence="2" key="1">
    <citation type="submission" date="2019-08" db="EMBL/GenBank/DDBJ databases">
        <authorList>
            <person name="Kucharzyk K."/>
            <person name="Murdoch R.W."/>
            <person name="Higgins S."/>
            <person name="Loffler F."/>
        </authorList>
    </citation>
    <scope>NUCLEOTIDE SEQUENCE</scope>
</reference>
<dbReference type="AlphaFoldDB" id="A0A645DBI5"/>